<dbReference type="PANTHER" id="PTHR13693">
    <property type="entry name" value="CLASS II AMINOTRANSFERASE/8-AMINO-7-OXONONANOATE SYNTHASE"/>
    <property type="match status" value="1"/>
</dbReference>
<keyword evidence="8" id="KW-0012">Acyltransferase</keyword>
<reference evidence="15" key="1">
    <citation type="submission" date="2021-01" db="EMBL/GenBank/DDBJ databases">
        <authorList>
            <consortium name="Genoscope - CEA"/>
            <person name="William W."/>
        </authorList>
    </citation>
    <scope>NUCLEOTIDE SEQUENCE</scope>
</reference>
<comment type="caution">
    <text evidence="15">The sequence shown here is derived from an EMBL/GenBank/DDBJ whole genome shotgun (WGS) entry which is preliminary data.</text>
</comment>
<dbReference type="InterPro" id="IPR050087">
    <property type="entry name" value="AON_synthase_class-II"/>
</dbReference>
<evidence type="ECO:0000256" key="12">
    <source>
        <dbReference type="ARBA" id="ARBA00047654"/>
    </source>
</evidence>
<evidence type="ECO:0000313" key="15">
    <source>
        <dbReference type="EMBL" id="CAD8064074.1"/>
    </source>
</evidence>
<dbReference type="Proteomes" id="UP000692954">
    <property type="component" value="Unassembled WGS sequence"/>
</dbReference>
<keyword evidence="7" id="KW-0350">Heme biosynthesis</keyword>
<name>A0A8S1LMN8_9CILI</name>
<evidence type="ECO:0000313" key="16">
    <source>
        <dbReference type="Proteomes" id="UP000692954"/>
    </source>
</evidence>
<comment type="similarity">
    <text evidence="3 13">Belongs to the class-II pyridoxal-phosphate-dependent aminotransferase family.</text>
</comment>
<dbReference type="GO" id="GO:0030170">
    <property type="term" value="F:pyridoxal phosphate binding"/>
    <property type="evidence" value="ECO:0007669"/>
    <property type="project" value="InterPro"/>
</dbReference>
<dbReference type="InterPro" id="IPR010961">
    <property type="entry name" value="4pyrrol_synth_NH2levulA_synth"/>
</dbReference>
<dbReference type="Pfam" id="PF00155">
    <property type="entry name" value="Aminotran_1_2"/>
    <property type="match status" value="1"/>
</dbReference>
<dbReference type="InterPro" id="IPR001917">
    <property type="entry name" value="Aminotrans_II_pyridoxalP_BS"/>
</dbReference>
<keyword evidence="6 13" id="KW-0663">Pyridoxal phosphate</keyword>
<dbReference type="CDD" id="cd06454">
    <property type="entry name" value="KBL_like"/>
    <property type="match status" value="1"/>
</dbReference>
<evidence type="ECO:0000256" key="2">
    <source>
        <dbReference type="ARBA" id="ARBA00005029"/>
    </source>
</evidence>
<proteinExistence type="inferred from homology"/>
<dbReference type="OrthoDB" id="10263824at2759"/>
<dbReference type="AlphaFoldDB" id="A0A8S1LMN8"/>
<evidence type="ECO:0000256" key="4">
    <source>
        <dbReference type="ARBA" id="ARBA00013257"/>
    </source>
</evidence>
<dbReference type="GO" id="GO:0003870">
    <property type="term" value="F:5-aminolevulinate synthase activity"/>
    <property type="evidence" value="ECO:0007669"/>
    <property type="project" value="UniProtKB-EC"/>
</dbReference>
<evidence type="ECO:0000256" key="11">
    <source>
        <dbReference type="ARBA" id="ARBA00032773"/>
    </source>
</evidence>
<dbReference type="PANTHER" id="PTHR13693:SF102">
    <property type="entry name" value="2-AMINO-3-KETOBUTYRATE COENZYME A LIGASE, MITOCHONDRIAL"/>
    <property type="match status" value="1"/>
</dbReference>
<comment type="cofactor">
    <cofactor evidence="1 13">
        <name>pyridoxal 5'-phosphate</name>
        <dbReference type="ChEBI" id="CHEBI:597326"/>
    </cofactor>
</comment>
<evidence type="ECO:0000256" key="8">
    <source>
        <dbReference type="ARBA" id="ARBA00023315"/>
    </source>
</evidence>
<keyword evidence="16" id="KW-1185">Reference proteome</keyword>
<protein>
    <recommendedName>
        <fullName evidence="4">5-aminolevulinate synthase</fullName>
        <ecNumber evidence="4">2.3.1.37</ecNumber>
    </recommendedName>
    <alternativeName>
        <fullName evidence="9">5-aminolevulinic acid synthase</fullName>
    </alternativeName>
    <alternativeName>
        <fullName evidence="10">Delta-ALA synthase</fullName>
    </alternativeName>
    <alternativeName>
        <fullName evidence="11">Delta-aminolevulinate synthase</fullName>
    </alternativeName>
</protein>
<evidence type="ECO:0000256" key="5">
    <source>
        <dbReference type="ARBA" id="ARBA00022679"/>
    </source>
</evidence>
<evidence type="ECO:0000256" key="10">
    <source>
        <dbReference type="ARBA" id="ARBA00031945"/>
    </source>
</evidence>
<accession>A0A8S1LMN8</accession>
<dbReference type="GO" id="GO:0005739">
    <property type="term" value="C:mitochondrion"/>
    <property type="evidence" value="ECO:0007669"/>
    <property type="project" value="TreeGrafter"/>
</dbReference>
<dbReference type="EC" id="2.3.1.37" evidence="4"/>
<comment type="pathway">
    <text evidence="2">Porphyrin-containing compound metabolism; protoporphyrin-IX biosynthesis; 5-aminolevulinate from glycine: step 1/1.</text>
</comment>
<dbReference type="FunFam" id="3.40.640.10:FF:000006">
    <property type="entry name" value="5-aminolevulinate synthase, mitochondrial"/>
    <property type="match status" value="1"/>
</dbReference>
<evidence type="ECO:0000256" key="3">
    <source>
        <dbReference type="ARBA" id="ARBA00008392"/>
    </source>
</evidence>
<keyword evidence="5" id="KW-0808">Transferase</keyword>
<dbReference type="InterPro" id="IPR004839">
    <property type="entry name" value="Aminotransferase_I/II_large"/>
</dbReference>
<evidence type="ECO:0000256" key="1">
    <source>
        <dbReference type="ARBA" id="ARBA00001933"/>
    </source>
</evidence>
<evidence type="ECO:0000256" key="6">
    <source>
        <dbReference type="ARBA" id="ARBA00022898"/>
    </source>
</evidence>
<feature type="domain" description="Aminotransferase class I/classII large" evidence="14">
    <location>
        <begin position="131"/>
        <end position="474"/>
    </location>
</feature>
<dbReference type="PROSITE" id="PS00599">
    <property type="entry name" value="AA_TRANSFER_CLASS_2"/>
    <property type="match status" value="1"/>
</dbReference>
<comment type="catalytic activity">
    <reaction evidence="12">
        <text>succinyl-CoA + glycine + H(+) = 5-aminolevulinate + CO2 + CoA</text>
        <dbReference type="Rhea" id="RHEA:12921"/>
        <dbReference type="ChEBI" id="CHEBI:15378"/>
        <dbReference type="ChEBI" id="CHEBI:16526"/>
        <dbReference type="ChEBI" id="CHEBI:57287"/>
        <dbReference type="ChEBI" id="CHEBI:57292"/>
        <dbReference type="ChEBI" id="CHEBI:57305"/>
        <dbReference type="ChEBI" id="CHEBI:356416"/>
        <dbReference type="EC" id="2.3.1.37"/>
    </reaction>
</comment>
<gene>
    <name evidence="15" type="ORF">PSON_ATCC_30995.1.T0180311</name>
</gene>
<evidence type="ECO:0000259" key="14">
    <source>
        <dbReference type="Pfam" id="PF00155"/>
    </source>
</evidence>
<evidence type="ECO:0000256" key="13">
    <source>
        <dbReference type="RuleBase" id="RU003693"/>
    </source>
</evidence>
<organism evidence="15 16">
    <name type="scientific">Paramecium sonneborni</name>
    <dbReference type="NCBI Taxonomy" id="65129"/>
    <lineage>
        <taxon>Eukaryota</taxon>
        <taxon>Sar</taxon>
        <taxon>Alveolata</taxon>
        <taxon>Ciliophora</taxon>
        <taxon>Intramacronucleata</taxon>
        <taxon>Oligohymenophorea</taxon>
        <taxon>Peniculida</taxon>
        <taxon>Parameciidae</taxon>
        <taxon>Paramecium</taxon>
    </lineage>
</organism>
<evidence type="ECO:0000256" key="9">
    <source>
        <dbReference type="ARBA" id="ARBA00031691"/>
    </source>
</evidence>
<dbReference type="EMBL" id="CAJJDN010000018">
    <property type="protein sequence ID" value="CAD8064074.1"/>
    <property type="molecule type" value="Genomic_DNA"/>
</dbReference>
<sequence>MMQYRVLNAEFQINIGYTFQLNLYMRVGINLHQKTLQHTKCPFLKTFNINMTSEQAITKYTKFCPYLHYKEMKSETKKCPIDHSQFYSNQFKGVIQQIKDEGRYREFKSLLRTNGEFPRAINKTPAGDQPITLWCSNDYLGMSQNPMVTQATKNAIDLTGIGAGGTRNIGGTSIYHVELERELADLHRKDSALVMNSGYVANMATLDTLGKVLKDVTFLSDAKNHASLIEGMRATKKDRIIFKHNDYQDLEQKLKQLDIQQNKVIVFESVYSMNGTVAPIQQFINLAKKYNALTLIDEVHAVGMYGERGAGVTEKLGLQKDIDIVTGTLGKAFGCSGGYVSANTEIVDSIRSTASNFIFSTSMSPIIAAACLESVKYLKTHPEIRERHQYVASLIKAKLKSKGIPALNSASHIVPVFIGDPLLCKEASEKLLNEYNIYIQPINYPTVPRGQEILRISPTPLHTEEMIDELVDSIECVFKSLNLKMESQYTAEQRAIFQ</sequence>
<dbReference type="GO" id="GO:0006783">
    <property type="term" value="P:heme biosynthetic process"/>
    <property type="evidence" value="ECO:0007669"/>
    <property type="project" value="UniProtKB-KW"/>
</dbReference>
<dbReference type="NCBIfam" id="TIGR01821">
    <property type="entry name" value="5aminolev_synth"/>
    <property type="match status" value="1"/>
</dbReference>
<evidence type="ECO:0000256" key="7">
    <source>
        <dbReference type="ARBA" id="ARBA00023133"/>
    </source>
</evidence>